<evidence type="ECO:0000256" key="1">
    <source>
        <dbReference type="ARBA" id="ARBA00004141"/>
    </source>
</evidence>
<dbReference type="InterPro" id="IPR003593">
    <property type="entry name" value="AAA+_ATPase"/>
</dbReference>
<protein>
    <recommendedName>
        <fullName evidence="15">ABC transporter domain-containing protein</fullName>
    </recommendedName>
</protein>
<evidence type="ECO:0000256" key="4">
    <source>
        <dbReference type="ARBA" id="ARBA00022741"/>
    </source>
</evidence>
<reference evidence="13 14" key="1">
    <citation type="journal article" date="2014" name="BMC Genomics">
        <title>Comparative genome sequencing reveals chemotype-specific gene clusters in the toxigenic black mold Stachybotrys.</title>
        <authorList>
            <person name="Semeiks J."/>
            <person name="Borek D."/>
            <person name="Otwinowski Z."/>
            <person name="Grishin N.V."/>
        </authorList>
    </citation>
    <scope>NUCLEOTIDE SEQUENCE [LARGE SCALE GENOMIC DNA]</scope>
    <source>
        <strain evidence="14">CBS 109288 / IBT 7711</strain>
    </source>
</reference>
<comment type="similarity">
    <text evidence="9">Belongs to the ABC transporter superfamily. ABCB family. Heavy Metal importer (TC 3.A.1.210) subfamily.</text>
</comment>
<dbReference type="EMBL" id="KL647817">
    <property type="protein sequence ID" value="KEY73603.1"/>
    <property type="molecule type" value="Genomic_DNA"/>
</dbReference>
<accession>A0A084B7S4</accession>
<dbReference type="GO" id="GO:0000041">
    <property type="term" value="P:transition metal ion transport"/>
    <property type="evidence" value="ECO:0007669"/>
    <property type="project" value="UniProtKB-ARBA"/>
</dbReference>
<keyword evidence="8 10" id="KW-0472">Membrane</keyword>
<dbReference type="InterPro" id="IPR011527">
    <property type="entry name" value="ABC1_TM_dom"/>
</dbReference>
<dbReference type="GO" id="GO:0005524">
    <property type="term" value="F:ATP binding"/>
    <property type="evidence" value="ECO:0007669"/>
    <property type="project" value="UniProtKB-KW"/>
</dbReference>
<feature type="domain" description="ABC transporter" evidence="11">
    <location>
        <begin position="588"/>
        <end position="824"/>
    </location>
</feature>
<evidence type="ECO:0000256" key="3">
    <source>
        <dbReference type="ARBA" id="ARBA00022692"/>
    </source>
</evidence>
<dbReference type="GO" id="GO:0005774">
    <property type="term" value="C:vacuolar membrane"/>
    <property type="evidence" value="ECO:0007669"/>
    <property type="project" value="TreeGrafter"/>
</dbReference>
<dbReference type="GO" id="GO:0140359">
    <property type="term" value="F:ABC-type transporter activity"/>
    <property type="evidence" value="ECO:0007669"/>
    <property type="project" value="InterPro"/>
</dbReference>
<dbReference type="InterPro" id="IPR017871">
    <property type="entry name" value="ABC_transporter-like_CS"/>
</dbReference>
<proteinExistence type="inferred from homology"/>
<evidence type="ECO:0000313" key="13">
    <source>
        <dbReference type="EMBL" id="KEY73603.1"/>
    </source>
</evidence>
<evidence type="ECO:0000256" key="9">
    <source>
        <dbReference type="ARBA" id="ARBA00024363"/>
    </source>
</evidence>
<evidence type="ECO:0000256" key="10">
    <source>
        <dbReference type="SAM" id="Phobius"/>
    </source>
</evidence>
<dbReference type="HOGENOM" id="CLU_000604_6_5_1"/>
<keyword evidence="4" id="KW-0547">Nucleotide-binding</keyword>
<dbReference type="PROSITE" id="PS50929">
    <property type="entry name" value="ABC_TM1F"/>
    <property type="match status" value="1"/>
</dbReference>
<feature type="transmembrane region" description="Helical" evidence="10">
    <location>
        <begin position="133"/>
        <end position="151"/>
    </location>
</feature>
<comment type="subcellular location">
    <subcellularLocation>
        <location evidence="1">Membrane</location>
        <topology evidence="1">Multi-pass membrane protein</topology>
    </subcellularLocation>
</comment>
<dbReference type="PROSITE" id="PS50893">
    <property type="entry name" value="ABC_TRANSPORTER_2"/>
    <property type="match status" value="1"/>
</dbReference>
<dbReference type="Gene3D" id="3.40.50.300">
    <property type="entry name" value="P-loop containing nucleotide triphosphate hydrolases"/>
    <property type="match status" value="1"/>
</dbReference>
<feature type="transmembrane region" description="Helical" evidence="10">
    <location>
        <begin position="102"/>
        <end position="121"/>
    </location>
</feature>
<dbReference type="PANTHER" id="PTHR24221">
    <property type="entry name" value="ATP-BINDING CASSETTE SUB-FAMILY B"/>
    <property type="match status" value="1"/>
</dbReference>
<dbReference type="GO" id="GO:0016887">
    <property type="term" value="F:ATP hydrolysis activity"/>
    <property type="evidence" value="ECO:0007669"/>
    <property type="project" value="InterPro"/>
</dbReference>
<keyword evidence="2" id="KW-0813">Transport</keyword>
<name>A0A084B7S4_STACB</name>
<feature type="transmembrane region" description="Helical" evidence="10">
    <location>
        <begin position="163"/>
        <end position="187"/>
    </location>
</feature>
<feature type="transmembrane region" description="Helical" evidence="10">
    <location>
        <begin position="12"/>
        <end position="32"/>
    </location>
</feature>
<dbReference type="PROSITE" id="PS00211">
    <property type="entry name" value="ABC_TRANSPORTER_1"/>
    <property type="match status" value="1"/>
</dbReference>
<dbReference type="CDD" id="cd03253">
    <property type="entry name" value="ABCC_ATM1_transporter"/>
    <property type="match status" value="1"/>
</dbReference>
<evidence type="ECO:0000256" key="5">
    <source>
        <dbReference type="ARBA" id="ARBA00022840"/>
    </source>
</evidence>
<dbReference type="OrthoDB" id="6500128at2759"/>
<dbReference type="InterPro" id="IPR027417">
    <property type="entry name" value="P-loop_NTPase"/>
</dbReference>
<keyword evidence="5" id="KW-0067">ATP-binding</keyword>
<evidence type="ECO:0000259" key="12">
    <source>
        <dbReference type="PROSITE" id="PS50929"/>
    </source>
</evidence>
<feature type="domain" description="ABC transmembrane type-1" evidence="12">
    <location>
        <begin position="268"/>
        <end position="554"/>
    </location>
</feature>
<dbReference type="CDD" id="cd18583">
    <property type="entry name" value="ABC_6TM_HMT1"/>
    <property type="match status" value="1"/>
</dbReference>
<feature type="transmembrane region" description="Helical" evidence="10">
    <location>
        <begin position="410"/>
        <end position="430"/>
    </location>
</feature>
<feature type="transmembrane region" description="Helical" evidence="10">
    <location>
        <begin position="381"/>
        <end position="404"/>
    </location>
</feature>
<dbReference type="Pfam" id="PF00664">
    <property type="entry name" value="ABC_membrane"/>
    <property type="match status" value="1"/>
</dbReference>
<keyword evidence="7 10" id="KW-1133">Transmembrane helix</keyword>
<evidence type="ECO:0000256" key="2">
    <source>
        <dbReference type="ARBA" id="ARBA00022448"/>
    </source>
</evidence>
<keyword evidence="3 10" id="KW-0812">Transmembrane</keyword>
<gene>
    <name evidence="13" type="ORF">S7711_09139</name>
</gene>
<evidence type="ECO:0000313" key="14">
    <source>
        <dbReference type="Proteomes" id="UP000028045"/>
    </source>
</evidence>
<organism evidence="13 14">
    <name type="scientific">Stachybotrys chartarum (strain CBS 109288 / IBT 7711)</name>
    <name type="common">Toxic black mold</name>
    <name type="synonym">Stilbospora chartarum</name>
    <dbReference type="NCBI Taxonomy" id="1280523"/>
    <lineage>
        <taxon>Eukaryota</taxon>
        <taxon>Fungi</taxon>
        <taxon>Dikarya</taxon>
        <taxon>Ascomycota</taxon>
        <taxon>Pezizomycotina</taxon>
        <taxon>Sordariomycetes</taxon>
        <taxon>Hypocreomycetidae</taxon>
        <taxon>Hypocreales</taxon>
        <taxon>Stachybotryaceae</taxon>
        <taxon>Stachybotrys</taxon>
    </lineage>
</organism>
<dbReference type="FunFam" id="3.40.50.300:FF:000186">
    <property type="entry name" value="ATP-binding cassette sub-family B member 7, mitochondrial"/>
    <property type="match status" value="1"/>
</dbReference>
<dbReference type="SUPFAM" id="SSF90123">
    <property type="entry name" value="ABC transporter transmembrane region"/>
    <property type="match status" value="1"/>
</dbReference>
<dbReference type="Gene3D" id="1.20.1560.10">
    <property type="entry name" value="ABC transporter type 1, transmembrane domain"/>
    <property type="match status" value="1"/>
</dbReference>
<feature type="transmembrane region" description="Helical" evidence="10">
    <location>
        <begin position="61"/>
        <end position="82"/>
    </location>
</feature>
<dbReference type="SUPFAM" id="SSF52540">
    <property type="entry name" value="P-loop containing nucleoside triphosphate hydrolases"/>
    <property type="match status" value="1"/>
</dbReference>
<sequence>MATGDLPLKLCFYLYPCLLFVALLGGQALQFYCDRHRGPRQDASDADQKQKAQRVRRTSAWIIWLLQVVLSLLLLASVIVVARDAVNNHDNVPGRISFSFSAYLSSYVGVFLYYLAGLLPDPEGPWTPEAPHAYAWITAVLVETVISSVFVSTQPLLRVPSDLIISLNALGWARIVVLVLMTGTLLFREYRLRPTQPKSVPEERQSLLENGNGNGASASYGSVPASAAESPRRTQVSGTGWLDYFVGFRVLFPYLWPKDSPMYQLIVVICLGLLILQRAVNVLAPVQLGVLVDSLGKSQSEGRIPYKEIILYVVYRALQGNQGAIGAARSVLWIPVSQSLFRRLTTAAFEHVLSLSLDFHLSKKTGEVTSALSRGATVNGFLESFCFQVFPMVFDIFVAGVLFFVKYDAFYTIIVFFIMWSYIFLTIYVAKYRGRQRRDATTKSREMEAVKTDAIIAYETVQHNCAVPRETQRFRGHVVVFQQAERLIQWSLNGLNLTQSSIFTLGTALLIAVSAHKISIGEQTVGEFVSLINYFVQLQGPLNFFGTYFNMLQTYLIEAERLLDLFKETSGVVEKPDAITLPPPRGEVSFNDVNFSYQVQKGDPVLHGINFTVAPGTKTAIVGESGSGKSTCLRLLFRFYDVSDGSITIDGHDLRDLTLDSLRKNIGVVPQDTVLFNATIMHNLLYAKPDATEEDVYEACKAANIHERILAFSDGYETLVGERGLKLSGGERQRVAIARAILKDARILLLDEATASLDSHTERLIQDALERVTAGRTTITIAHRLSTITTSDQIVVLHKGKVVERGTHEDLLALQGRYQAMWEKQTTIEKKEREKLEEGDSSEVDSRA</sequence>
<dbReference type="AlphaFoldDB" id="A0A084B7S4"/>
<dbReference type="InterPro" id="IPR003439">
    <property type="entry name" value="ABC_transporter-like_ATP-bd"/>
</dbReference>
<evidence type="ECO:0000256" key="7">
    <source>
        <dbReference type="ARBA" id="ARBA00022989"/>
    </source>
</evidence>
<evidence type="ECO:0000256" key="8">
    <source>
        <dbReference type="ARBA" id="ARBA00023136"/>
    </source>
</evidence>
<dbReference type="Pfam" id="PF00005">
    <property type="entry name" value="ABC_tran"/>
    <property type="match status" value="1"/>
</dbReference>
<keyword evidence="14" id="KW-1185">Reference proteome</keyword>
<dbReference type="InterPro" id="IPR039421">
    <property type="entry name" value="Type_1_exporter"/>
</dbReference>
<dbReference type="Proteomes" id="UP000028045">
    <property type="component" value="Unassembled WGS sequence"/>
</dbReference>
<evidence type="ECO:0000256" key="6">
    <source>
        <dbReference type="ARBA" id="ARBA00022946"/>
    </source>
</evidence>
<dbReference type="InterPro" id="IPR036640">
    <property type="entry name" value="ABC1_TM_sf"/>
</dbReference>
<evidence type="ECO:0008006" key="15">
    <source>
        <dbReference type="Google" id="ProtNLM"/>
    </source>
</evidence>
<dbReference type="PANTHER" id="PTHR24221:SF651">
    <property type="entry name" value="HEAVY METAL TOLERANCE PROTEIN"/>
    <property type="match status" value="1"/>
</dbReference>
<evidence type="ECO:0000259" key="11">
    <source>
        <dbReference type="PROSITE" id="PS50893"/>
    </source>
</evidence>
<keyword evidence="6" id="KW-0809">Transit peptide</keyword>
<dbReference type="SMART" id="SM00382">
    <property type="entry name" value="AAA"/>
    <property type="match status" value="1"/>
</dbReference>